<sequence>MLAWRSAETGLPWRHFGLLLLGLLISRSGIASETFNVRMASTQLVDGIYRLHAQIDYPLHEEVRKAVKSGIPLIVNQEIEIRRLRRWLWPKTIKKITLRYQLRYHALSEQFVLIYLSQGRQRAYPNLTAAIKRLSTIKDYPLITQEELEPHQRYRVRLRTRLSIEDLPVPMRPIAYLSPQWHLDSPWFSWLLGSPGL</sequence>
<organism evidence="1 2">
    <name type="scientific">Nitrosococcus wardiae</name>
    <dbReference type="NCBI Taxonomy" id="1814290"/>
    <lineage>
        <taxon>Bacteria</taxon>
        <taxon>Pseudomonadati</taxon>
        <taxon>Pseudomonadota</taxon>
        <taxon>Gammaproteobacteria</taxon>
        <taxon>Chromatiales</taxon>
        <taxon>Chromatiaceae</taxon>
        <taxon>Nitrosococcus</taxon>
    </lineage>
</organism>
<keyword evidence="2" id="KW-1185">Reference proteome</keyword>
<dbReference type="InterPro" id="IPR025500">
    <property type="entry name" value="DUF4390"/>
</dbReference>
<dbReference type="AlphaFoldDB" id="A0A4P7BUQ0"/>
<dbReference type="KEGG" id="nwr:E3U44_03505"/>
<evidence type="ECO:0000313" key="1">
    <source>
        <dbReference type="EMBL" id="QBQ53678.1"/>
    </source>
</evidence>
<dbReference type="Proteomes" id="UP000294325">
    <property type="component" value="Chromosome"/>
</dbReference>
<dbReference type="RefSeq" id="WP_134356690.1">
    <property type="nucleotide sequence ID" value="NZ_CP038033.1"/>
</dbReference>
<dbReference type="Pfam" id="PF14334">
    <property type="entry name" value="DUF4390"/>
    <property type="match status" value="1"/>
</dbReference>
<dbReference type="OrthoDB" id="6198507at2"/>
<evidence type="ECO:0000313" key="2">
    <source>
        <dbReference type="Proteomes" id="UP000294325"/>
    </source>
</evidence>
<protein>
    <submittedName>
        <fullName evidence="1">DUF4390 domain-containing protein</fullName>
    </submittedName>
</protein>
<gene>
    <name evidence="1" type="ORF">E3U44_03505</name>
</gene>
<dbReference type="EMBL" id="CP038033">
    <property type="protein sequence ID" value="QBQ53678.1"/>
    <property type="molecule type" value="Genomic_DNA"/>
</dbReference>
<proteinExistence type="predicted"/>
<accession>A0A4P7BUQ0</accession>
<name>A0A4P7BUQ0_9GAMM</name>
<reference evidence="1 2" key="1">
    <citation type="submission" date="2019-03" db="EMBL/GenBank/DDBJ databases">
        <title>The genome sequence of Nitrosococcus wardiae strain D1FHST reveals the archetypal metabolic capacity of ammonia-oxidizing Gammaproteobacteria.</title>
        <authorList>
            <person name="Wang L."/>
            <person name="Lim C.K."/>
            <person name="Hanson T.E."/>
            <person name="Dang H."/>
            <person name="Klotz M.G."/>
        </authorList>
    </citation>
    <scope>NUCLEOTIDE SEQUENCE [LARGE SCALE GENOMIC DNA]</scope>
    <source>
        <strain evidence="1 2">D1FHS</strain>
    </source>
</reference>